<dbReference type="PANTHER" id="PTHR12281">
    <property type="entry name" value="RP42 RELATED"/>
    <property type="match status" value="1"/>
</dbReference>
<evidence type="ECO:0000259" key="2">
    <source>
        <dbReference type="PROSITE" id="PS51229"/>
    </source>
</evidence>
<dbReference type="Gene3D" id="1.10.238.200">
    <property type="entry name" value="Cullin, PONY binding domain"/>
    <property type="match status" value="1"/>
</dbReference>
<accession>A0A433A0W0</accession>
<protein>
    <recommendedName>
        <fullName evidence="1">Defective in cullin neddylation protein</fullName>
    </recommendedName>
</protein>
<dbReference type="GO" id="GO:0032182">
    <property type="term" value="F:ubiquitin-like protein binding"/>
    <property type="evidence" value="ECO:0007669"/>
    <property type="project" value="TreeGrafter"/>
</dbReference>
<dbReference type="EMBL" id="RBNI01021661">
    <property type="protein sequence ID" value="RUO96387.1"/>
    <property type="molecule type" value="Genomic_DNA"/>
</dbReference>
<name>A0A433A0W0_9FUNG</name>
<dbReference type="Pfam" id="PF03556">
    <property type="entry name" value="Cullin_binding"/>
    <property type="match status" value="1"/>
</dbReference>
<dbReference type="PANTHER" id="PTHR12281:SF12">
    <property type="entry name" value="DEFECTIVE IN CULLIN NEDDYLATION PROTEIN"/>
    <property type="match status" value="1"/>
</dbReference>
<dbReference type="InterPro" id="IPR042460">
    <property type="entry name" value="DCN1-like_PONY"/>
</dbReference>
<evidence type="ECO:0000256" key="1">
    <source>
        <dbReference type="RuleBase" id="RU410713"/>
    </source>
</evidence>
<comment type="function">
    <text evidence="1">Neddylation of cullins play an essential role in the regulation of SCF-type complexes activity.</text>
</comment>
<proteinExistence type="predicted"/>
<dbReference type="GO" id="GO:0097602">
    <property type="term" value="F:cullin family protein binding"/>
    <property type="evidence" value="ECO:0007669"/>
    <property type="project" value="TreeGrafter"/>
</dbReference>
<dbReference type="InterPro" id="IPR005176">
    <property type="entry name" value="PONY_dom"/>
</dbReference>
<dbReference type="AlphaFoldDB" id="A0A433A0W0"/>
<organism evidence="3 4">
    <name type="scientific">Jimgerdemannia flammicorona</name>
    <dbReference type="NCBI Taxonomy" id="994334"/>
    <lineage>
        <taxon>Eukaryota</taxon>
        <taxon>Fungi</taxon>
        <taxon>Fungi incertae sedis</taxon>
        <taxon>Mucoromycota</taxon>
        <taxon>Mucoromycotina</taxon>
        <taxon>Endogonomycetes</taxon>
        <taxon>Endogonales</taxon>
        <taxon>Endogonaceae</taxon>
        <taxon>Jimgerdemannia</taxon>
    </lineage>
</organism>
<keyword evidence="4" id="KW-1185">Reference proteome</keyword>
<dbReference type="Proteomes" id="UP000268093">
    <property type="component" value="Unassembled WGS sequence"/>
</dbReference>
<comment type="caution">
    <text evidence="3">The sequence shown here is derived from an EMBL/GenBank/DDBJ whole genome shotgun (WGS) entry which is preliminary data.</text>
</comment>
<feature type="domain" description="DCUN1" evidence="2">
    <location>
        <begin position="1"/>
        <end position="61"/>
    </location>
</feature>
<dbReference type="GO" id="GO:0031624">
    <property type="term" value="F:ubiquitin conjugating enzyme binding"/>
    <property type="evidence" value="ECO:0007669"/>
    <property type="project" value="TreeGrafter"/>
</dbReference>
<gene>
    <name evidence="3" type="ORF">BC936DRAFT_142126</name>
</gene>
<dbReference type="PROSITE" id="PS51229">
    <property type="entry name" value="DCUN1"/>
    <property type="match status" value="1"/>
</dbReference>
<evidence type="ECO:0000313" key="3">
    <source>
        <dbReference type="EMBL" id="RUO96387.1"/>
    </source>
</evidence>
<dbReference type="OrthoDB" id="27198at2759"/>
<sequence>MHSNLHAEIFLRQDKKPVKVINKDQWLSFHEFSTTVAEDLSNHDDMSAWPVLFDEYVEWKRERLSGDENNINL</sequence>
<dbReference type="InterPro" id="IPR014764">
    <property type="entry name" value="DCN-prot"/>
</dbReference>
<reference evidence="3 4" key="1">
    <citation type="journal article" date="2018" name="New Phytol.">
        <title>Phylogenomics of Endogonaceae and evolution of mycorrhizas within Mucoromycota.</title>
        <authorList>
            <person name="Chang Y."/>
            <person name="Desiro A."/>
            <person name="Na H."/>
            <person name="Sandor L."/>
            <person name="Lipzen A."/>
            <person name="Clum A."/>
            <person name="Barry K."/>
            <person name="Grigoriev I.V."/>
            <person name="Martin F.M."/>
            <person name="Stajich J.E."/>
            <person name="Smith M.E."/>
            <person name="Bonito G."/>
            <person name="Spatafora J.W."/>
        </authorList>
    </citation>
    <scope>NUCLEOTIDE SEQUENCE [LARGE SCALE GENOMIC DNA]</scope>
    <source>
        <strain evidence="3 4">GMNB39</strain>
    </source>
</reference>
<dbReference type="GO" id="GO:0000151">
    <property type="term" value="C:ubiquitin ligase complex"/>
    <property type="evidence" value="ECO:0007669"/>
    <property type="project" value="TreeGrafter"/>
</dbReference>
<dbReference type="GO" id="GO:0045116">
    <property type="term" value="P:protein neddylation"/>
    <property type="evidence" value="ECO:0007669"/>
    <property type="project" value="TreeGrafter"/>
</dbReference>
<evidence type="ECO:0000313" key="4">
    <source>
        <dbReference type="Proteomes" id="UP000268093"/>
    </source>
</evidence>